<feature type="domain" description="Methyltransferase type 12" evidence="5">
    <location>
        <begin position="97"/>
        <end position="198"/>
    </location>
</feature>
<dbReference type="PANTHER" id="PTHR22809:SF11">
    <property type="entry name" value="TRNA N(3)-METHYLCYTIDINE METHYLTRANSFERASE METTL2"/>
    <property type="match status" value="1"/>
</dbReference>
<dbReference type="CDD" id="cd02440">
    <property type="entry name" value="AdoMet_MTases"/>
    <property type="match status" value="1"/>
</dbReference>
<dbReference type="InterPro" id="IPR013217">
    <property type="entry name" value="Methyltransf_12"/>
</dbReference>
<dbReference type="GO" id="GO:0052735">
    <property type="term" value="F:tRNA (cytidine-3-)-methyltransferase activity"/>
    <property type="evidence" value="ECO:0007669"/>
    <property type="project" value="EnsemblFungi"/>
</dbReference>
<evidence type="ECO:0000256" key="4">
    <source>
        <dbReference type="PIRNR" id="PIRNR037755"/>
    </source>
</evidence>
<dbReference type="Pfam" id="PF08242">
    <property type="entry name" value="Methyltransf_12"/>
    <property type="match status" value="1"/>
</dbReference>
<dbReference type="OrthoDB" id="417697at2759"/>
<evidence type="ECO:0000256" key="2">
    <source>
        <dbReference type="ARBA" id="ARBA00022603"/>
    </source>
</evidence>
<dbReference type="InterPro" id="IPR029063">
    <property type="entry name" value="SAM-dependent_MTases_sf"/>
</dbReference>
<reference evidence="6 7" key="1">
    <citation type="submission" date="2016-10" db="EMBL/GenBank/DDBJ databases">
        <title>The genome of Paramicrosporidium saccamoebae is the missing link in understanding Cryptomycota and Microsporidia evolution.</title>
        <authorList>
            <person name="Quandt C.A."/>
            <person name="Beaudet D."/>
            <person name="Corsaro D."/>
            <person name="Michel R."/>
            <person name="Corradi N."/>
            <person name="James T."/>
        </authorList>
    </citation>
    <scope>NUCLEOTIDE SEQUENCE [LARGE SCALE GENOMIC DNA]</scope>
    <source>
        <strain evidence="6 7">KSL3</strain>
    </source>
</reference>
<evidence type="ECO:0000259" key="5">
    <source>
        <dbReference type="Pfam" id="PF08242"/>
    </source>
</evidence>
<dbReference type="SUPFAM" id="SSF53335">
    <property type="entry name" value="S-adenosyl-L-methionine-dependent methyltransferases"/>
    <property type="match status" value="1"/>
</dbReference>
<comment type="caution">
    <text evidence="6">The sequence shown here is derived from an EMBL/GenBank/DDBJ whole genome shotgun (WGS) entry which is preliminary data.</text>
</comment>
<dbReference type="Gene3D" id="3.40.50.150">
    <property type="entry name" value="Vaccinia Virus protein VP39"/>
    <property type="match status" value="1"/>
</dbReference>
<evidence type="ECO:0000256" key="3">
    <source>
        <dbReference type="ARBA" id="ARBA00022679"/>
    </source>
</evidence>
<dbReference type="EMBL" id="MTSL01000075">
    <property type="protein sequence ID" value="PJF19167.1"/>
    <property type="molecule type" value="Genomic_DNA"/>
</dbReference>
<dbReference type="AlphaFoldDB" id="A0A2H9TN44"/>
<dbReference type="GO" id="GO:0106217">
    <property type="term" value="P:tRNA C3-cytosine methylation"/>
    <property type="evidence" value="ECO:0007669"/>
    <property type="project" value="EnsemblFungi"/>
</dbReference>
<name>A0A2H9TN44_9FUNG</name>
<gene>
    <name evidence="6" type="ORF">PSACC_01018</name>
</gene>
<comment type="similarity">
    <text evidence="1 4">Belongs to the methyltransferase superfamily. METL family.</text>
</comment>
<comment type="function">
    <text evidence="4">S-adenosyl-L-methionine-dependent methyltransferase.</text>
</comment>
<evidence type="ECO:0000256" key="1">
    <source>
        <dbReference type="ARBA" id="ARBA00009725"/>
    </source>
</evidence>
<dbReference type="PANTHER" id="PTHR22809">
    <property type="entry name" value="METHYLTRANSFERASE-RELATED"/>
    <property type="match status" value="1"/>
</dbReference>
<dbReference type="PIRSF" id="PIRSF037755">
    <property type="entry name" value="Mettl2_prd"/>
    <property type="match status" value="1"/>
</dbReference>
<protein>
    <recommendedName>
        <fullName evidence="4">tRNA N(3)-methylcytidine methyltransferase</fullName>
        <ecNumber evidence="4">2.1.1.-</ecNumber>
    </recommendedName>
</protein>
<sequence>MTTRNRKLEEDSEVWTHNSWDDVAWSPELASSADAVISAQLAVSPHLANPDAVLEVVQTPASQNWHKFYENHSRWFFKDRKWLSSEFPELFVADTVLEVGCGAGNTVFPLARENPTVMIHACDFAPSAVKLVREFREFDEQRMHVFQHDLSSPDQFEDISDNSIDVVVSIFVLSALDPAKLPIALEKIWRVLKPGGMLLFRDYGKYDMTQLRFKANRLIRPDLYVRGDGTAVHYFTEEEMVVLAAQTGFEMVSNVTDRRLLVNRHRKLTMYRIWVQSKLRKPIN</sequence>
<keyword evidence="2 4" id="KW-0489">Methyltransferase</keyword>
<proteinExistence type="inferred from homology"/>
<evidence type="ECO:0000313" key="6">
    <source>
        <dbReference type="EMBL" id="PJF19167.1"/>
    </source>
</evidence>
<dbReference type="STRING" id="1246581.A0A2H9TN44"/>
<organism evidence="6 7">
    <name type="scientific">Paramicrosporidium saccamoebae</name>
    <dbReference type="NCBI Taxonomy" id="1246581"/>
    <lineage>
        <taxon>Eukaryota</taxon>
        <taxon>Fungi</taxon>
        <taxon>Fungi incertae sedis</taxon>
        <taxon>Cryptomycota</taxon>
        <taxon>Cryptomycota incertae sedis</taxon>
        <taxon>Paramicrosporidium</taxon>
    </lineage>
</organism>
<dbReference type="Proteomes" id="UP000240830">
    <property type="component" value="Unassembled WGS sequence"/>
</dbReference>
<keyword evidence="3 4" id="KW-0808">Transferase</keyword>
<evidence type="ECO:0000313" key="7">
    <source>
        <dbReference type="Proteomes" id="UP000240830"/>
    </source>
</evidence>
<accession>A0A2H9TN44</accession>
<dbReference type="EC" id="2.1.1.-" evidence="4"/>
<keyword evidence="7" id="KW-1185">Reference proteome</keyword>
<dbReference type="InterPro" id="IPR026113">
    <property type="entry name" value="METTL2/6/8-like"/>
</dbReference>